<keyword evidence="4" id="KW-0812">Transmembrane</keyword>
<keyword evidence="2" id="KW-0328">Glycosyltransferase</keyword>
<dbReference type="EMBL" id="CP001287">
    <property type="protein sequence ID" value="ACK67530.1"/>
    <property type="molecule type" value="Genomic_DNA"/>
</dbReference>
<dbReference type="Pfam" id="PF00535">
    <property type="entry name" value="Glycos_transf_2"/>
    <property type="match status" value="1"/>
</dbReference>
<dbReference type="STRING" id="41431.PCC8801_3567"/>
<dbReference type="Proteomes" id="UP000008204">
    <property type="component" value="Chromosome"/>
</dbReference>
<evidence type="ECO:0000256" key="1">
    <source>
        <dbReference type="ARBA" id="ARBA00006739"/>
    </source>
</evidence>
<keyword evidence="4" id="KW-0472">Membrane</keyword>
<dbReference type="AlphaFoldDB" id="B7K1I8"/>
<dbReference type="CAZy" id="GT2">
    <property type="family name" value="Glycosyltransferase Family 2"/>
</dbReference>
<dbReference type="InterPro" id="IPR001173">
    <property type="entry name" value="Glyco_trans_2-like"/>
</dbReference>
<dbReference type="HOGENOM" id="CLU_076334_0_0_3"/>
<dbReference type="PANTHER" id="PTHR43630">
    <property type="entry name" value="POLY-BETA-1,6-N-ACETYL-D-GLUCOSAMINE SYNTHASE"/>
    <property type="match status" value="1"/>
</dbReference>
<dbReference type="KEGG" id="cyp:PCC8801_3567"/>
<evidence type="ECO:0000256" key="2">
    <source>
        <dbReference type="ARBA" id="ARBA00022676"/>
    </source>
</evidence>
<dbReference type="GO" id="GO:0016757">
    <property type="term" value="F:glycosyltransferase activity"/>
    <property type="evidence" value="ECO:0007669"/>
    <property type="project" value="UniProtKB-KW"/>
</dbReference>
<dbReference type="SUPFAM" id="SSF53448">
    <property type="entry name" value="Nucleotide-diphospho-sugar transferases"/>
    <property type="match status" value="1"/>
</dbReference>
<feature type="domain" description="Glycosyltransferase 2-like" evidence="5">
    <location>
        <begin position="12"/>
        <end position="129"/>
    </location>
</feature>
<dbReference type="RefSeq" id="WP_012596788.1">
    <property type="nucleotide sequence ID" value="NC_011726.1"/>
</dbReference>
<organism evidence="6 7">
    <name type="scientific">Rippkaea orientalis (strain PCC 8801 / RF-1)</name>
    <name type="common">Cyanothece sp. (strain PCC 8801)</name>
    <dbReference type="NCBI Taxonomy" id="41431"/>
    <lineage>
        <taxon>Bacteria</taxon>
        <taxon>Bacillati</taxon>
        <taxon>Cyanobacteriota</taxon>
        <taxon>Cyanophyceae</taxon>
        <taxon>Oscillatoriophycideae</taxon>
        <taxon>Chroococcales</taxon>
        <taxon>Aphanothecaceae</taxon>
        <taxon>Rippkaea</taxon>
        <taxon>Rippkaea orientalis</taxon>
    </lineage>
</organism>
<keyword evidence="3 6" id="KW-0808">Transferase</keyword>
<dbReference type="PANTHER" id="PTHR43630:SF1">
    <property type="entry name" value="POLY-BETA-1,6-N-ACETYL-D-GLUCOSAMINE SYNTHASE"/>
    <property type="match status" value="1"/>
</dbReference>
<gene>
    <name evidence="6" type="ordered locus">PCC8801_3567</name>
</gene>
<name>B7K1I8_RIPO1</name>
<accession>B7K1I8</accession>
<keyword evidence="4" id="KW-1133">Transmembrane helix</keyword>
<evidence type="ECO:0000259" key="5">
    <source>
        <dbReference type="Pfam" id="PF00535"/>
    </source>
</evidence>
<reference evidence="7" key="1">
    <citation type="journal article" date="2011" name="MBio">
        <title>Novel metabolic attributes of the genus Cyanothece, comprising a group of unicellular nitrogen-fixing Cyanobacteria.</title>
        <authorList>
            <person name="Bandyopadhyay A."/>
            <person name="Elvitigala T."/>
            <person name="Welsh E."/>
            <person name="Stockel J."/>
            <person name="Liberton M."/>
            <person name="Min H."/>
            <person name="Sherman L.A."/>
            <person name="Pakrasi H.B."/>
        </authorList>
    </citation>
    <scope>NUCLEOTIDE SEQUENCE [LARGE SCALE GENOMIC DNA]</scope>
    <source>
        <strain evidence="7">PCC 8801</strain>
    </source>
</reference>
<keyword evidence="7" id="KW-1185">Reference proteome</keyword>
<dbReference type="eggNOG" id="COG1215">
    <property type="taxonomic scope" value="Bacteria"/>
</dbReference>
<sequence length="306" mass="35489">MNNQEKKRIVLISPVRDEEVFMPSIIESITQQTITPVEWLIVDDGSTDKTPEILAEAAKKYPWIHIENKPDRGVRSVGPGVVEAFYYGYERLKTKEYDFIGKLDADLKLPCKYFETLLDFFAKDCYLGAASGKSFLEENDTLIEERSSDEMVAGQINFYRRKCFEDIGGFVRQVHWDGIAYHRARMKGWRTRSIRHPDLNFIHQRLMGSSYKGVFTGRLRWGRGQYFMGTHPLYIFAIGVYRMMEKPFIIGGISIVLGYFQAMLESMPRYDDLDFRKSLHAWQMARLKLGKPLESIPDPQPDLIEG</sequence>
<comment type="similarity">
    <text evidence="1">Belongs to the glycosyltransferase 2 family.</text>
</comment>
<evidence type="ECO:0000313" key="7">
    <source>
        <dbReference type="Proteomes" id="UP000008204"/>
    </source>
</evidence>
<feature type="transmembrane region" description="Helical" evidence="4">
    <location>
        <begin position="249"/>
        <end position="267"/>
    </location>
</feature>
<dbReference type="OrthoDB" id="9810303at2"/>
<evidence type="ECO:0000256" key="4">
    <source>
        <dbReference type="SAM" id="Phobius"/>
    </source>
</evidence>
<dbReference type="CDD" id="cd00761">
    <property type="entry name" value="Glyco_tranf_GTA_type"/>
    <property type="match status" value="1"/>
</dbReference>
<dbReference type="InterPro" id="IPR029044">
    <property type="entry name" value="Nucleotide-diphossugar_trans"/>
</dbReference>
<proteinExistence type="inferred from homology"/>
<evidence type="ECO:0000313" key="6">
    <source>
        <dbReference type="EMBL" id="ACK67530.1"/>
    </source>
</evidence>
<dbReference type="Gene3D" id="3.90.550.10">
    <property type="entry name" value="Spore Coat Polysaccharide Biosynthesis Protein SpsA, Chain A"/>
    <property type="match status" value="1"/>
</dbReference>
<protein>
    <submittedName>
        <fullName evidence="6">Glycosyl transferase family 2</fullName>
    </submittedName>
</protein>
<evidence type="ECO:0000256" key="3">
    <source>
        <dbReference type="ARBA" id="ARBA00022679"/>
    </source>
</evidence>